<dbReference type="PANTHER" id="PTHR34612">
    <property type="entry name" value="GH131_N DOMAIN-CONTAINING PROTEIN"/>
    <property type="match status" value="1"/>
</dbReference>
<keyword evidence="1" id="KW-0732">Signal</keyword>
<feature type="chain" id="PRO_5034431780" description="Glycoside hydrolase 131 catalytic N-terminal domain-containing protein" evidence="1">
    <location>
        <begin position="22"/>
        <end position="323"/>
    </location>
</feature>
<evidence type="ECO:0000256" key="1">
    <source>
        <dbReference type="SAM" id="SignalP"/>
    </source>
</evidence>
<accession>A0A8H6I1X5</accession>
<gene>
    <name evidence="3" type="ORF">DFP72DRAFT_989956</name>
</gene>
<reference evidence="3 4" key="1">
    <citation type="submission" date="2020-07" db="EMBL/GenBank/DDBJ databases">
        <title>Comparative genomics of pyrophilous fungi reveals a link between fire events and developmental genes.</title>
        <authorList>
            <consortium name="DOE Joint Genome Institute"/>
            <person name="Steindorff A.S."/>
            <person name="Carver A."/>
            <person name="Calhoun S."/>
            <person name="Stillman K."/>
            <person name="Liu H."/>
            <person name="Lipzen A."/>
            <person name="Pangilinan J."/>
            <person name="Labutti K."/>
            <person name="Bruns T.D."/>
            <person name="Grigoriev I.V."/>
        </authorList>
    </citation>
    <scope>NUCLEOTIDE SEQUENCE [LARGE SCALE GENOMIC DNA]</scope>
    <source>
        <strain evidence="3 4">CBS 144469</strain>
    </source>
</reference>
<feature type="domain" description="Glycoside hydrolase 131 catalytic N-terminal" evidence="2">
    <location>
        <begin position="23"/>
        <end position="311"/>
    </location>
</feature>
<dbReference type="Gene3D" id="2.60.120.1160">
    <property type="match status" value="1"/>
</dbReference>
<dbReference type="PANTHER" id="PTHR34612:SF2">
    <property type="entry name" value="GLYCOSIDE HYDROLASE 131 CATALYTIC N-TERMINAL DOMAIN-CONTAINING PROTEIN"/>
    <property type="match status" value="1"/>
</dbReference>
<evidence type="ECO:0000313" key="4">
    <source>
        <dbReference type="Proteomes" id="UP000521943"/>
    </source>
</evidence>
<dbReference type="Proteomes" id="UP000521943">
    <property type="component" value="Unassembled WGS sequence"/>
</dbReference>
<organism evidence="3 4">
    <name type="scientific">Ephemerocybe angulata</name>
    <dbReference type="NCBI Taxonomy" id="980116"/>
    <lineage>
        <taxon>Eukaryota</taxon>
        <taxon>Fungi</taxon>
        <taxon>Dikarya</taxon>
        <taxon>Basidiomycota</taxon>
        <taxon>Agaricomycotina</taxon>
        <taxon>Agaricomycetes</taxon>
        <taxon>Agaricomycetidae</taxon>
        <taxon>Agaricales</taxon>
        <taxon>Agaricineae</taxon>
        <taxon>Psathyrellaceae</taxon>
        <taxon>Ephemerocybe</taxon>
    </lineage>
</organism>
<evidence type="ECO:0000313" key="3">
    <source>
        <dbReference type="EMBL" id="KAF6755881.1"/>
    </source>
</evidence>
<dbReference type="OrthoDB" id="5283326at2759"/>
<name>A0A8H6I1X5_9AGAR</name>
<comment type="caution">
    <text evidence="3">The sequence shown here is derived from an EMBL/GenBank/DDBJ whole genome shotgun (WGS) entry which is preliminary data.</text>
</comment>
<keyword evidence="4" id="KW-1185">Reference proteome</keyword>
<dbReference type="AlphaFoldDB" id="A0A8H6I1X5"/>
<dbReference type="EMBL" id="JACGCI010000028">
    <property type="protein sequence ID" value="KAF6755881.1"/>
    <property type="molecule type" value="Genomic_DNA"/>
</dbReference>
<feature type="signal peptide" evidence="1">
    <location>
        <begin position="1"/>
        <end position="21"/>
    </location>
</feature>
<dbReference type="InterPro" id="IPR041524">
    <property type="entry name" value="GH131_N"/>
</dbReference>
<evidence type="ECO:0000259" key="2">
    <source>
        <dbReference type="Pfam" id="PF18271"/>
    </source>
</evidence>
<dbReference type="Pfam" id="PF18271">
    <property type="entry name" value="GH131_N"/>
    <property type="match status" value="1"/>
</dbReference>
<protein>
    <recommendedName>
        <fullName evidence="2">Glycoside hydrolase 131 catalytic N-terminal domain-containing protein</fullName>
    </recommendedName>
</protein>
<proteinExistence type="predicted"/>
<sequence length="323" mass="35303">MLLPLPILLSVVACFGESVLGKIIWDGRAPLSFSALQLDASADPYLTAVKGSKAASLYTHLMGNDVTATPLWLDRIHPDRPFPAVATEQTLRVFIGNTSIFVPGQGTGTPQTGFRRTELIAQRNGSASLLKPEICSGKKAFHFSLLQETMKPLDLLHEYQVVFVEPGDGSHAFGVQLGSPFTNPTGPLPSKDAGHIKVLAHDLRVLYKTPFRDDTWHNFAVVVDWDQSTLQVFYSRNEDELRSVTKVVKNLSVPSGENGMGDFHFGVLKLPLVNANDPVDVRGDVVHHGIQEGTVEGLMFSGVFIEDLKNGLSVGNKKVIHVW</sequence>